<dbReference type="InterPro" id="IPR013822">
    <property type="entry name" value="Signal_recog_particl_SRP54_hlx"/>
</dbReference>
<evidence type="ECO:0000256" key="5">
    <source>
        <dbReference type="ARBA" id="ARBA00022801"/>
    </source>
</evidence>
<dbReference type="InterPro" id="IPR004390">
    <property type="entry name" value="SR_rcpt_FtsY"/>
</dbReference>
<keyword evidence="2 10" id="KW-1003">Cell membrane</keyword>
<dbReference type="Pfam" id="PF00448">
    <property type="entry name" value="SRP54"/>
    <property type="match status" value="1"/>
</dbReference>
<comment type="similarity">
    <text evidence="10">Belongs to the GTP-binding SRP family. FtsY subfamily.</text>
</comment>
<protein>
    <recommendedName>
        <fullName evidence="10">Signal recognition particle receptor FtsY</fullName>
        <shortName evidence="10">SRP receptor</shortName>
        <ecNumber evidence="10">3.6.5.4</ecNumber>
    </recommendedName>
</protein>
<accession>A0ABU7ZNI8</accession>
<comment type="function">
    <text evidence="10">Involved in targeting and insertion of nascent membrane proteins into the cytoplasmic membrane. Acts as a receptor for the complex formed by the signal recognition particle (SRP) and the ribosome-nascent chain (RNC). Interaction with SRP-RNC leads to the transfer of the RNC complex to the Sec translocase for insertion into the membrane, the hydrolysis of GTP by both Ffh and FtsY, and the dissociation of the SRP-FtsY complex into the individual components.</text>
</comment>
<feature type="compositionally biased region" description="Acidic residues" evidence="11">
    <location>
        <begin position="43"/>
        <end position="52"/>
    </location>
</feature>
<keyword evidence="6 10" id="KW-0342">GTP-binding</keyword>
<dbReference type="InterPro" id="IPR042101">
    <property type="entry name" value="SRP54_N_sf"/>
</dbReference>
<gene>
    <name evidence="10 13" type="primary">ftsY</name>
    <name evidence="13" type="ORF">V6L76_07425</name>
</gene>
<dbReference type="InterPro" id="IPR027417">
    <property type="entry name" value="P-loop_NTPase"/>
</dbReference>
<dbReference type="NCBIfam" id="TIGR00064">
    <property type="entry name" value="ftsY"/>
    <property type="match status" value="1"/>
</dbReference>
<evidence type="ECO:0000256" key="11">
    <source>
        <dbReference type="SAM" id="MobiDB-lite"/>
    </source>
</evidence>
<evidence type="ECO:0000256" key="2">
    <source>
        <dbReference type="ARBA" id="ARBA00022475"/>
    </source>
</evidence>
<dbReference type="HAMAP" id="MF_00920">
    <property type="entry name" value="FtsY"/>
    <property type="match status" value="1"/>
</dbReference>
<dbReference type="PROSITE" id="PS00300">
    <property type="entry name" value="SRP54"/>
    <property type="match status" value="1"/>
</dbReference>
<evidence type="ECO:0000313" key="13">
    <source>
        <dbReference type="EMBL" id="MEH0096077.1"/>
    </source>
</evidence>
<name>A0ABU7ZNI8_9HYPH</name>
<keyword evidence="7 10" id="KW-0472">Membrane</keyword>
<dbReference type="PANTHER" id="PTHR43134">
    <property type="entry name" value="SIGNAL RECOGNITION PARTICLE RECEPTOR SUBUNIT ALPHA"/>
    <property type="match status" value="1"/>
</dbReference>
<evidence type="ECO:0000256" key="6">
    <source>
        <dbReference type="ARBA" id="ARBA00023134"/>
    </source>
</evidence>
<dbReference type="Proteomes" id="UP001380822">
    <property type="component" value="Unassembled WGS sequence"/>
</dbReference>
<evidence type="ECO:0000256" key="4">
    <source>
        <dbReference type="ARBA" id="ARBA00022741"/>
    </source>
</evidence>
<comment type="subcellular location">
    <subcellularLocation>
        <location evidence="1">Cell inner membrane</location>
        <topology evidence="1">Peripheral membrane protein</topology>
        <orientation evidence="1">Cytoplasmic side</orientation>
    </subcellularLocation>
    <subcellularLocation>
        <location evidence="10">Cell membrane</location>
        <topology evidence="10">Peripheral membrane protein</topology>
        <orientation evidence="10">Cytoplasmic side</orientation>
    </subcellularLocation>
    <subcellularLocation>
        <location evidence="10">Cytoplasm</location>
    </subcellularLocation>
</comment>
<feature type="compositionally biased region" description="Acidic residues" evidence="11">
    <location>
        <begin position="60"/>
        <end position="86"/>
    </location>
</feature>
<evidence type="ECO:0000259" key="12">
    <source>
        <dbReference type="PROSITE" id="PS00300"/>
    </source>
</evidence>
<keyword evidence="8 10" id="KW-0675">Receptor</keyword>
<dbReference type="Gene3D" id="1.20.120.140">
    <property type="entry name" value="Signal recognition particle SRP54, nucleotide-binding domain"/>
    <property type="match status" value="1"/>
</dbReference>
<keyword evidence="5 10" id="KW-0378">Hydrolase</keyword>
<dbReference type="PANTHER" id="PTHR43134:SF1">
    <property type="entry name" value="SIGNAL RECOGNITION PARTICLE RECEPTOR SUBUNIT ALPHA"/>
    <property type="match status" value="1"/>
</dbReference>
<dbReference type="RefSeq" id="WP_334250865.1">
    <property type="nucleotide sequence ID" value="NZ_JBAKBE010000003.1"/>
</dbReference>
<dbReference type="Pfam" id="PF02881">
    <property type="entry name" value="SRP54_N"/>
    <property type="match status" value="1"/>
</dbReference>
<dbReference type="SUPFAM" id="SSF47364">
    <property type="entry name" value="Domain of the SRP/SRP receptor G-proteins"/>
    <property type="match status" value="1"/>
</dbReference>
<dbReference type="SMART" id="SM00382">
    <property type="entry name" value="AAA"/>
    <property type="match status" value="1"/>
</dbReference>
<feature type="region of interest" description="Disordered" evidence="11">
    <location>
        <begin position="1"/>
        <end position="92"/>
    </location>
</feature>
<evidence type="ECO:0000256" key="7">
    <source>
        <dbReference type="ARBA" id="ARBA00023136"/>
    </source>
</evidence>
<feature type="binding site" evidence="10">
    <location>
        <begin position="362"/>
        <end position="365"/>
    </location>
    <ligand>
        <name>GTP</name>
        <dbReference type="ChEBI" id="CHEBI:37565"/>
    </ligand>
</feature>
<dbReference type="SUPFAM" id="SSF52540">
    <property type="entry name" value="P-loop containing nucleoside triphosphate hydrolases"/>
    <property type="match status" value="1"/>
</dbReference>
<keyword evidence="3 10" id="KW-0963">Cytoplasm</keyword>
<dbReference type="InterPro" id="IPR003593">
    <property type="entry name" value="AAA+_ATPase"/>
</dbReference>
<feature type="binding site" evidence="10">
    <location>
        <begin position="216"/>
        <end position="223"/>
    </location>
    <ligand>
        <name>GTP</name>
        <dbReference type="ChEBI" id="CHEBI:37565"/>
    </ligand>
</feature>
<evidence type="ECO:0000256" key="8">
    <source>
        <dbReference type="ARBA" id="ARBA00023170"/>
    </source>
</evidence>
<comment type="subunit">
    <text evidence="10">Part of the signal recognition particle protein translocation system, which is composed of SRP and FtsY. SRP is a ribonucleoprotein composed of Ffh and a 4.5S RNA molecule.</text>
</comment>
<dbReference type="InterPro" id="IPR000897">
    <property type="entry name" value="SRP54_GTPase_dom"/>
</dbReference>
<dbReference type="CDD" id="cd17874">
    <property type="entry name" value="FtsY"/>
    <property type="match status" value="1"/>
</dbReference>
<evidence type="ECO:0000256" key="9">
    <source>
        <dbReference type="ARBA" id="ARBA00048027"/>
    </source>
</evidence>
<feature type="domain" description="SRP54-type proteins GTP-binding" evidence="12">
    <location>
        <begin position="383"/>
        <end position="396"/>
    </location>
</feature>
<keyword evidence="14" id="KW-1185">Reference proteome</keyword>
<dbReference type="SMART" id="SM00962">
    <property type="entry name" value="SRP54"/>
    <property type="match status" value="1"/>
</dbReference>
<sequence length="413" mass="43554">MNEKKRGFLGRLFGGKDSTAAGELKPETEILTGEKAASPAPEAEVEAAEEAAIETVLPEEQPEPEAVAEAEPEPEDEPATEAEAEAEAVPPAPAAVPAPVAVTEPQEKLSWFQRLRKGLARSSSALTEGISAIFTKRKLDAGMLEDLEDILLQADLGLETAGAITERLSEGRFDKEISPEEVRKVLAEEVRKVLEPAARPLDLDRGHSPHVVLMVGVNGTGKTTTIGKLAAKLSAEGKTVMLAAGDTFRAAAVEQLKIWGQRTGAEVVAREAGADAAGLAFDAMQAAKDKGVDVLLIDTAGRLQNKAELMAELEKVVRVIRKQTPDAPHDVILTLDATTGQNAMNQVEIFGKVAGVTGLVMTKLDGTARGGILVAIAARHKLPVHFIGVGEGIDDLEPFSAEDFAEAIAGLAR</sequence>
<dbReference type="SMART" id="SM00963">
    <property type="entry name" value="SRP54_N"/>
    <property type="match status" value="1"/>
</dbReference>
<evidence type="ECO:0000256" key="10">
    <source>
        <dbReference type="HAMAP-Rule" id="MF_00920"/>
    </source>
</evidence>
<evidence type="ECO:0000313" key="14">
    <source>
        <dbReference type="Proteomes" id="UP001380822"/>
    </source>
</evidence>
<comment type="catalytic activity">
    <reaction evidence="9 10">
        <text>GTP + H2O = GDP + phosphate + H(+)</text>
        <dbReference type="Rhea" id="RHEA:19669"/>
        <dbReference type="ChEBI" id="CHEBI:15377"/>
        <dbReference type="ChEBI" id="CHEBI:15378"/>
        <dbReference type="ChEBI" id="CHEBI:37565"/>
        <dbReference type="ChEBI" id="CHEBI:43474"/>
        <dbReference type="ChEBI" id="CHEBI:58189"/>
        <dbReference type="EC" id="3.6.5.4"/>
    </reaction>
</comment>
<dbReference type="EMBL" id="JBAKBE010000003">
    <property type="protein sequence ID" value="MEH0096077.1"/>
    <property type="molecule type" value="Genomic_DNA"/>
</dbReference>
<comment type="caution">
    <text evidence="13">The sequence shown here is derived from an EMBL/GenBank/DDBJ whole genome shotgun (WGS) entry which is preliminary data.</text>
</comment>
<dbReference type="Gene3D" id="3.40.50.300">
    <property type="entry name" value="P-loop containing nucleotide triphosphate hydrolases"/>
    <property type="match status" value="1"/>
</dbReference>
<proteinExistence type="inferred from homology"/>
<organism evidence="13 14">
    <name type="scientific">Pannonibacter anstelovis</name>
    <dbReference type="NCBI Taxonomy" id="3121537"/>
    <lineage>
        <taxon>Bacteria</taxon>
        <taxon>Pseudomonadati</taxon>
        <taxon>Pseudomonadota</taxon>
        <taxon>Alphaproteobacteria</taxon>
        <taxon>Hyphomicrobiales</taxon>
        <taxon>Stappiaceae</taxon>
        <taxon>Pannonibacter</taxon>
    </lineage>
</organism>
<evidence type="ECO:0000256" key="3">
    <source>
        <dbReference type="ARBA" id="ARBA00022490"/>
    </source>
</evidence>
<reference evidence="13 14" key="1">
    <citation type="submission" date="2024-02" db="EMBL/GenBank/DDBJ databases">
        <title>A new putative Pannonibacter species isolated from two cases of bloodstream infections in paediatric patients.</title>
        <authorList>
            <person name="Castellana S."/>
            <person name="De Laurentiis V."/>
            <person name="Grassi M."/>
            <person name="De Leonardis F."/>
            <person name="Mosca A."/>
            <person name="De Carlo C."/>
            <person name="Sparapano E."/>
            <person name="Ronga L."/>
            <person name="Santacroce L."/>
            <person name="Chironna M."/>
            <person name="De Robertis A."/>
            <person name="Bianco A."/>
            <person name="Del Sambro L."/>
            <person name="Capozzi L."/>
            <person name="Parisi A."/>
        </authorList>
    </citation>
    <scope>NUCLEOTIDE SEQUENCE [LARGE SCALE GENOMIC DNA]</scope>
    <source>
        <strain evidence="13 14">Pt2</strain>
    </source>
</reference>
<keyword evidence="4 10" id="KW-0547">Nucleotide-binding</keyword>
<feature type="binding site" evidence="10">
    <location>
        <begin position="298"/>
        <end position="302"/>
    </location>
    <ligand>
        <name>GTP</name>
        <dbReference type="ChEBI" id="CHEBI:37565"/>
    </ligand>
</feature>
<dbReference type="InterPro" id="IPR036225">
    <property type="entry name" value="SRP/SRP_N"/>
</dbReference>
<evidence type="ECO:0000256" key="1">
    <source>
        <dbReference type="ARBA" id="ARBA00004515"/>
    </source>
</evidence>
<dbReference type="EC" id="3.6.5.4" evidence="10"/>